<keyword evidence="7" id="KW-0862">Zinc</keyword>
<dbReference type="InterPro" id="IPR000214">
    <property type="entry name" value="Znf_DNA_glyclase/AP_lyase"/>
</dbReference>
<dbReference type="EMBL" id="JAPDDP010000002">
    <property type="protein sequence ID" value="MDA0178954.1"/>
    <property type="molecule type" value="Genomic_DNA"/>
</dbReference>
<dbReference type="SMART" id="SM01232">
    <property type="entry name" value="H2TH"/>
    <property type="match status" value="1"/>
</dbReference>
<dbReference type="SUPFAM" id="SSF57716">
    <property type="entry name" value="Glucocorticoid receptor-like (DNA-binding domain)"/>
    <property type="match status" value="1"/>
</dbReference>
<keyword evidence="9" id="KW-0234">DNA repair</keyword>
<dbReference type="AlphaFoldDB" id="A0A9X3S5I7"/>
<sequence>MPELPEMEITARRLAEALPGLEIESVMTPGLNVLKTFDPPLAALDGARFTGVRRRGKLLLLEADTEAHGPLTLLVHLMSAGRLMVYDKRGSMRDKTSRVLVRLPGDRELRLREFGTKQAAWIKLLTPDGLEAEPALGSLGPEAWPDPPKDLREILKAPRPLHSLLRDQQVIAGIGRTWVDEILHAAKLSPFKRGDDLSEPEAKALRKAMVSELGRVLDVYEEKVALPLPEKFPKPTRVHAHQGEPCPRCETVLEAVFYEDYVMSYCPHCQTEGRILKDRRLSRLLK</sequence>
<proteinExistence type="inferred from homology"/>
<dbReference type="Pfam" id="PF06831">
    <property type="entry name" value="H2TH"/>
    <property type="match status" value="1"/>
</dbReference>
<protein>
    <submittedName>
        <fullName evidence="16">DNA-formamidopyrimidine glycosylase</fullName>
    </submittedName>
</protein>
<keyword evidence="5 13" id="KW-0863">Zinc-finger</keyword>
<dbReference type="RefSeq" id="WP_270023220.1">
    <property type="nucleotide sequence ID" value="NZ_JAPDDP010000002.1"/>
</dbReference>
<dbReference type="Gene3D" id="3.20.190.10">
    <property type="entry name" value="MutM-like, N-terminal"/>
    <property type="match status" value="1"/>
</dbReference>
<dbReference type="Proteomes" id="UP001147653">
    <property type="component" value="Unassembled WGS sequence"/>
</dbReference>
<dbReference type="GO" id="GO:0003684">
    <property type="term" value="F:damaged DNA binding"/>
    <property type="evidence" value="ECO:0007669"/>
    <property type="project" value="InterPro"/>
</dbReference>
<dbReference type="GO" id="GO:0008270">
    <property type="term" value="F:zinc ion binding"/>
    <property type="evidence" value="ECO:0007669"/>
    <property type="project" value="UniProtKB-KW"/>
</dbReference>
<evidence type="ECO:0000256" key="13">
    <source>
        <dbReference type="PROSITE-ProRule" id="PRU00391"/>
    </source>
</evidence>
<evidence type="ECO:0000256" key="12">
    <source>
        <dbReference type="ARBA" id="ARBA00023295"/>
    </source>
</evidence>
<evidence type="ECO:0000256" key="3">
    <source>
        <dbReference type="ARBA" id="ARBA00022723"/>
    </source>
</evidence>
<keyword evidence="17" id="KW-1185">Reference proteome</keyword>
<dbReference type="PROSITE" id="PS51066">
    <property type="entry name" value="ZF_FPG_2"/>
    <property type="match status" value="1"/>
</dbReference>
<keyword evidence="4" id="KW-0227">DNA damage</keyword>
<evidence type="ECO:0000256" key="4">
    <source>
        <dbReference type="ARBA" id="ARBA00022763"/>
    </source>
</evidence>
<dbReference type="InterPro" id="IPR015886">
    <property type="entry name" value="H2TH_FPG"/>
</dbReference>
<comment type="caution">
    <text evidence="16">The sequence shown here is derived from an EMBL/GenBank/DDBJ whole genome shotgun (WGS) entry which is preliminary data.</text>
</comment>
<evidence type="ECO:0000256" key="5">
    <source>
        <dbReference type="ARBA" id="ARBA00022771"/>
    </source>
</evidence>
<dbReference type="SUPFAM" id="SSF81624">
    <property type="entry name" value="N-terminal domain of MutM-like DNA repair proteins"/>
    <property type="match status" value="1"/>
</dbReference>
<keyword evidence="6" id="KW-0378">Hydrolase</keyword>
<dbReference type="GO" id="GO:0006284">
    <property type="term" value="P:base-excision repair"/>
    <property type="evidence" value="ECO:0007669"/>
    <property type="project" value="InterPro"/>
</dbReference>
<dbReference type="GO" id="GO:0003906">
    <property type="term" value="F:DNA-(apurinic or apyrimidinic site) endonuclease activity"/>
    <property type="evidence" value="ECO:0007669"/>
    <property type="project" value="InterPro"/>
</dbReference>
<comment type="catalytic activity">
    <reaction evidence="1">
        <text>Hydrolysis of DNA containing ring-opened 7-methylguanine residues, releasing 2,6-diamino-4-hydroxy-5-(N-methyl)formamidopyrimidine.</text>
        <dbReference type="EC" id="3.2.2.23"/>
    </reaction>
</comment>
<dbReference type="InterPro" id="IPR010979">
    <property type="entry name" value="Ribosomal_uS13-like_H2TH"/>
</dbReference>
<dbReference type="Gene3D" id="1.10.8.50">
    <property type="match status" value="1"/>
</dbReference>
<dbReference type="Pfam" id="PF01149">
    <property type="entry name" value="Fapy_DNA_glyco"/>
    <property type="match status" value="1"/>
</dbReference>
<evidence type="ECO:0000256" key="2">
    <source>
        <dbReference type="ARBA" id="ARBA00009409"/>
    </source>
</evidence>
<name>A0A9X3S5I7_9ACTN</name>
<keyword evidence="12" id="KW-0326">Glycosidase</keyword>
<evidence type="ECO:0000256" key="8">
    <source>
        <dbReference type="ARBA" id="ARBA00023125"/>
    </source>
</evidence>
<evidence type="ECO:0000313" key="17">
    <source>
        <dbReference type="Proteomes" id="UP001147653"/>
    </source>
</evidence>
<dbReference type="SMART" id="SM00898">
    <property type="entry name" value="Fapy_DNA_glyco"/>
    <property type="match status" value="1"/>
</dbReference>
<dbReference type="InterPro" id="IPR035937">
    <property type="entry name" value="FPG_N"/>
</dbReference>
<gene>
    <name evidence="16" type="ORF">OJ997_01510</name>
</gene>
<comment type="similarity">
    <text evidence="2">Belongs to the FPG family.</text>
</comment>
<evidence type="ECO:0000256" key="10">
    <source>
        <dbReference type="ARBA" id="ARBA00023239"/>
    </source>
</evidence>
<keyword evidence="8" id="KW-0238">DNA-binding</keyword>
<keyword evidence="3" id="KW-0479">Metal-binding</keyword>
<keyword evidence="11" id="KW-0511">Multifunctional enzyme</keyword>
<evidence type="ECO:0000256" key="1">
    <source>
        <dbReference type="ARBA" id="ARBA00001668"/>
    </source>
</evidence>
<dbReference type="PANTHER" id="PTHR22993:SF9">
    <property type="entry name" value="FORMAMIDOPYRIMIDINE-DNA GLYCOSYLASE"/>
    <property type="match status" value="1"/>
</dbReference>
<dbReference type="GO" id="GO:0034039">
    <property type="term" value="F:8-oxo-7,8-dihydroguanine DNA N-glycosylase activity"/>
    <property type="evidence" value="ECO:0007669"/>
    <property type="project" value="TreeGrafter"/>
</dbReference>
<evidence type="ECO:0000256" key="9">
    <source>
        <dbReference type="ARBA" id="ARBA00023204"/>
    </source>
</evidence>
<dbReference type="PANTHER" id="PTHR22993">
    <property type="entry name" value="FORMAMIDOPYRIMIDINE-DNA GLYCOSYLASE"/>
    <property type="match status" value="1"/>
</dbReference>
<keyword evidence="10" id="KW-0456">Lyase</keyword>
<accession>A0A9X3S5I7</accession>
<evidence type="ECO:0000256" key="11">
    <source>
        <dbReference type="ARBA" id="ARBA00023268"/>
    </source>
</evidence>
<organism evidence="16 17">
    <name type="scientific">Solirubrobacter phytolaccae</name>
    <dbReference type="NCBI Taxonomy" id="1404360"/>
    <lineage>
        <taxon>Bacteria</taxon>
        <taxon>Bacillati</taxon>
        <taxon>Actinomycetota</taxon>
        <taxon>Thermoleophilia</taxon>
        <taxon>Solirubrobacterales</taxon>
        <taxon>Solirubrobacteraceae</taxon>
        <taxon>Solirubrobacter</taxon>
    </lineage>
</organism>
<dbReference type="SUPFAM" id="SSF46946">
    <property type="entry name" value="S13-like H2TH domain"/>
    <property type="match status" value="1"/>
</dbReference>
<evidence type="ECO:0000259" key="14">
    <source>
        <dbReference type="PROSITE" id="PS51066"/>
    </source>
</evidence>
<dbReference type="InterPro" id="IPR012319">
    <property type="entry name" value="FPG_cat"/>
</dbReference>
<evidence type="ECO:0000256" key="7">
    <source>
        <dbReference type="ARBA" id="ARBA00022833"/>
    </source>
</evidence>
<feature type="domain" description="Formamidopyrimidine-DNA glycosylase catalytic" evidence="15">
    <location>
        <begin position="2"/>
        <end position="118"/>
    </location>
</feature>
<reference evidence="16" key="1">
    <citation type="submission" date="2022-10" db="EMBL/GenBank/DDBJ databases">
        <title>The WGS of Solirubrobacter phytolaccae KCTC 29190.</title>
        <authorList>
            <person name="Jiang Z."/>
        </authorList>
    </citation>
    <scope>NUCLEOTIDE SEQUENCE</scope>
    <source>
        <strain evidence="16">KCTC 29190</strain>
    </source>
</reference>
<evidence type="ECO:0000259" key="15">
    <source>
        <dbReference type="PROSITE" id="PS51068"/>
    </source>
</evidence>
<dbReference type="GO" id="GO:0016829">
    <property type="term" value="F:lyase activity"/>
    <property type="evidence" value="ECO:0007669"/>
    <property type="project" value="UniProtKB-KW"/>
</dbReference>
<dbReference type="PROSITE" id="PS51068">
    <property type="entry name" value="FPG_CAT"/>
    <property type="match status" value="1"/>
</dbReference>
<feature type="domain" description="FPG-type" evidence="14">
    <location>
        <begin position="237"/>
        <end position="271"/>
    </location>
</feature>
<evidence type="ECO:0000313" key="16">
    <source>
        <dbReference type="EMBL" id="MDA0178954.1"/>
    </source>
</evidence>
<evidence type="ECO:0000256" key="6">
    <source>
        <dbReference type="ARBA" id="ARBA00022801"/>
    </source>
</evidence>